<evidence type="ECO:0008006" key="4">
    <source>
        <dbReference type="Google" id="ProtNLM"/>
    </source>
</evidence>
<gene>
    <name evidence="2" type="ORF">COU90_02740</name>
</gene>
<accession>A0A2M8KWN1</accession>
<organism evidence="2 3">
    <name type="scientific">Candidatus Ryanbacteria bacterium CG10_big_fil_rev_8_21_14_0_10_43_42</name>
    <dbReference type="NCBI Taxonomy" id="1974864"/>
    <lineage>
        <taxon>Bacteria</taxon>
        <taxon>Candidatus Ryaniibacteriota</taxon>
    </lineage>
</organism>
<sequence>MDIRIKNALGIVGIAALSIITIAVAVGAYVISQVNDPTERRTFSVSAEGKAIAVPDVAQFTFQVITEGGLDIAELQQTNVQKVNGAIAFIKEKGVEEKDIKTQSFNVEPRYQYVNCSSLRTIGEPCPPAEIVGHTIRQVISVKVRNFEAVGTLLSGVVQNGANSVSQLSFTVDDPEAVENEARADAVAKAKRKAEEVANAGDFRIGKLISINEGGGVQPFRSYYAEDSAVLGVGGGTSAPVPAPSIEPGSQDIIIYVTLVYEIK</sequence>
<evidence type="ECO:0000313" key="3">
    <source>
        <dbReference type="Proteomes" id="UP000229098"/>
    </source>
</evidence>
<dbReference type="GO" id="GO:0006974">
    <property type="term" value="P:DNA damage response"/>
    <property type="evidence" value="ECO:0007669"/>
    <property type="project" value="TreeGrafter"/>
</dbReference>
<proteinExistence type="predicted"/>
<reference evidence="3" key="1">
    <citation type="submission" date="2017-09" db="EMBL/GenBank/DDBJ databases">
        <title>Depth-based differentiation of microbial function through sediment-hosted aquifers and enrichment of novel symbionts in the deep terrestrial subsurface.</title>
        <authorList>
            <person name="Probst A.J."/>
            <person name="Ladd B."/>
            <person name="Jarett J.K."/>
            <person name="Geller-Mcgrath D.E."/>
            <person name="Sieber C.M.K."/>
            <person name="Emerson J.B."/>
            <person name="Anantharaman K."/>
            <person name="Thomas B.C."/>
            <person name="Malmstrom R."/>
            <person name="Stieglmeier M."/>
            <person name="Klingl A."/>
            <person name="Woyke T."/>
            <person name="Ryan C.M."/>
            <person name="Banfield J.F."/>
        </authorList>
    </citation>
    <scope>NUCLEOTIDE SEQUENCE [LARGE SCALE GENOMIC DNA]</scope>
</reference>
<dbReference type="Gene3D" id="3.30.70.2970">
    <property type="entry name" value="Protein of unknown function (DUF541), domain 2"/>
    <property type="match status" value="1"/>
</dbReference>
<dbReference type="InterPro" id="IPR007497">
    <property type="entry name" value="SIMPL/DUF541"/>
</dbReference>
<dbReference type="Pfam" id="PF04402">
    <property type="entry name" value="SIMPL"/>
    <property type="match status" value="1"/>
</dbReference>
<dbReference type="InterPro" id="IPR052022">
    <property type="entry name" value="26kDa_periplasmic_antigen"/>
</dbReference>
<evidence type="ECO:0000256" key="1">
    <source>
        <dbReference type="SAM" id="Phobius"/>
    </source>
</evidence>
<keyword evidence="1" id="KW-0472">Membrane</keyword>
<keyword evidence="1" id="KW-0812">Transmembrane</keyword>
<feature type="transmembrane region" description="Helical" evidence="1">
    <location>
        <begin position="7"/>
        <end position="31"/>
    </location>
</feature>
<comment type="caution">
    <text evidence="2">The sequence shown here is derived from an EMBL/GenBank/DDBJ whole genome shotgun (WGS) entry which is preliminary data.</text>
</comment>
<dbReference type="AlphaFoldDB" id="A0A2M8KWN1"/>
<dbReference type="PANTHER" id="PTHR34387">
    <property type="entry name" value="SLR1258 PROTEIN"/>
    <property type="match status" value="1"/>
</dbReference>
<keyword evidence="1" id="KW-1133">Transmembrane helix</keyword>
<dbReference type="Proteomes" id="UP000229098">
    <property type="component" value="Unassembled WGS sequence"/>
</dbReference>
<protein>
    <recommendedName>
        <fullName evidence="4">SIMPL domain-containing protein</fullName>
    </recommendedName>
</protein>
<evidence type="ECO:0000313" key="2">
    <source>
        <dbReference type="EMBL" id="PJE64344.1"/>
    </source>
</evidence>
<dbReference type="EMBL" id="PFEF01000006">
    <property type="protein sequence ID" value="PJE64344.1"/>
    <property type="molecule type" value="Genomic_DNA"/>
</dbReference>
<name>A0A2M8KWN1_9BACT</name>
<dbReference type="PANTHER" id="PTHR34387:SF1">
    <property type="entry name" value="PERIPLASMIC IMMUNOGENIC PROTEIN"/>
    <property type="match status" value="1"/>
</dbReference>
<dbReference type="Gene3D" id="3.30.110.170">
    <property type="entry name" value="Protein of unknown function (DUF541), domain 1"/>
    <property type="match status" value="1"/>
</dbReference>